<gene>
    <name evidence="1" type="ORF">PanWU01x14_128300</name>
</gene>
<protein>
    <submittedName>
        <fullName evidence="1">Uncharacterized protein</fullName>
    </submittedName>
</protein>
<dbReference type="Proteomes" id="UP000237105">
    <property type="component" value="Unassembled WGS sequence"/>
</dbReference>
<proteinExistence type="predicted"/>
<organism evidence="1 2">
    <name type="scientific">Parasponia andersonii</name>
    <name type="common">Sponia andersonii</name>
    <dbReference type="NCBI Taxonomy" id="3476"/>
    <lineage>
        <taxon>Eukaryota</taxon>
        <taxon>Viridiplantae</taxon>
        <taxon>Streptophyta</taxon>
        <taxon>Embryophyta</taxon>
        <taxon>Tracheophyta</taxon>
        <taxon>Spermatophyta</taxon>
        <taxon>Magnoliopsida</taxon>
        <taxon>eudicotyledons</taxon>
        <taxon>Gunneridae</taxon>
        <taxon>Pentapetalae</taxon>
        <taxon>rosids</taxon>
        <taxon>fabids</taxon>
        <taxon>Rosales</taxon>
        <taxon>Cannabaceae</taxon>
        <taxon>Parasponia</taxon>
    </lineage>
</organism>
<evidence type="ECO:0000313" key="2">
    <source>
        <dbReference type="Proteomes" id="UP000237105"/>
    </source>
</evidence>
<accession>A0A2P5CS48</accession>
<reference evidence="2" key="1">
    <citation type="submission" date="2016-06" db="EMBL/GenBank/DDBJ databases">
        <title>Parallel loss of symbiosis genes in relatives of nitrogen-fixing non-legume Parasponia.</title>
        <authorList>
            <person name="Van Velzen R."/>
            <person name="Holmer R."/>
            <person name="Bu F."/>
            <person name="Rutten L."/>
            <person name="Van Zeijl A."/>
            <person name="Liu W."/>
            <person name="Santuari L."/>
            <person name="Cao Q."/>
            <person name="Sharma T."/>
            <person name="Shen D."/>
            <person name="Roswanjaya Y."/>
            <person name="Wardhani T."/>
            <person name="Kalhor M.S."/>
            <person name="Jansen J."/>
            <person name="Van den Hoogen J."/>
            <person name="Gungor B."/>
            <person name="Hartog M."/>
            <person name="Hontelez J."/>
            <person name="Verver J."/>
            <person name="Yang W.-C."/>
            <person name="Schijlen E."/>
            <person name="Repin R."/>
            <person name="Schilthuizen M."/>
            <person name="Schranz E."/>
            <person name="Heidstra R."/>
            <person name="Miyata K."/>
            <person name="Fedorova E."/>
            <person name="Kohlen W."/>
            <person name="Bisseling T."/>
            <person name="Smit S."/>
            <person name="Geurts R."/>
        </authorList>
    </citation>
    <scope>NUCLEOTIDE SEQUENCE [LARGE SCALE GENOMIC DNA]</scope>
    <source>
        <strain evidence="2">cv. WU1-14</strain>
    </source>
</reference>
<comment type="caution">
    <text evidence="1">The sequence shown here is derived from an EMBL/GenBank/DDBJ whole genome shotgun (WGS) entry which is preliminary data.</text>
</comment>
<evidence type="ECO:0000313" key="1">
    <source>
        <dbReference type="EMBL" id="PON63853.1"/>
    </source>
</evidence>
<name>A0A2P5CS48_PARAD</name>
<sequence length="84" mass="9032">MSNSSSCRSSAIIISNWLFSRPIDAIASKSSSSCRIHSCEFKGSANMGYEIGNMSGFRDGRTGGEAETDFVEHERDASGCVMGR</sequence>
<dbReference type="EMBL" id="JXTB01000100">
    <property type="protein sequence ID" value="PON63853.1"/>
    <property type="molecule type" value="Genomic_DNA"/>
</dbReference>
<keyword evidence="2" id="KW-1185">Reference proteome</keyword>
<dbReference type="AlphaFoldDB" id="A0A2P5CS48"/>